<evidence type="ECO:0000313" key="1">
    <source>
        <dbReference type="EMBL" id="GKV50085.1"/>
    </source>
</evidence>
<comment type="caution">
    <text evidence="1">The sequence shown here is derived from an EMBL/GenBank/DDBJ whole genome shotgun (WGS) entry which is preliminary data.</text>
</comment>
<evidence type="ECO:0000313" key="2">
    <source>
        <dbReference type="Proteomes" id="UP001054252"/>
    </source>
</evidence>
<dbReference type="EMBL" id="BPVZ01000338">
    <property type="protein sequence ID" value="GKV50085.1"/>
    <property type="molecule type" value="Genomic_DNA"/>
</dbReference>
<protein>
    <submittedName>
        <fullName evidence="1">Uncharacterized protein</fullName>
    </submittedName>
</protein>
<dbReference type="Proteomes" id="UP001054252">
    <property type="component" value="Unassembled WGS sequence"/>
</dbReference>
<accession>A0AAV5MKK4</accession>
<keyword evidence="2" id="KW-1185">Reference proteome</keyword>
<gene>
    <name evidence="1" type="ORF">SLEP1_g56801</name>
</gene>
<reference evidence="1 2" key="1">
    <citation type="journal article" date="2021" name="Commun. Biol.">
        <title>The genome of Shorea leprosula (Dipterocarpaceae) highlights the ecological relevance of drought in aseasonal tropical rainforests.</title>
        <authorList>
            <person name="Ng K.K.S."/>
            <person name="Kobayashi M.J."/>
            <person name="Fawcett J.A."/>
            <person name="Hatakeyama M."/>
            <person name="Paape T."/>
            <person name="Ng C.H."/>
            <person name="Ang C.C."/>
            <person name="Tnah L.H."/>
            <person name="Lee C.T."/>
            <person name="Nishiyama T."/>
            <person name="Sese J."/>
            <person name="O'Brien M.J."/>
            <person name="Copetti D."/>
            <person name="Mohd Noor M.I."/>
            <person name="Ong R.C."/>
            <person name="Putra M."/>
            <person name="Sireger I.Z."/>
            <person name="Indrioko S."/>
            <person name="Kosugi Y."/>
            <person name="Izuno A."/>
            <person name="Isagi Y."/>
            <person name="Lee S.L."/>
            <person name="Shimizu K.K."/>
        </authorList>
    </citation>
    <scope>NUCLEOTIDE SEQUENCE [LARGE SCALE GENOMIC DNA]</scope>
    <source>
        <strain evidence="1">214</strain>
    </source>
</reference>
<organism evidence="1 2">
    <name type="scientific">Rubroshorea leprosula</name>
    <dbReference type="NCBI Taxonomy" id="152421"/>
    <lineage>
        <taxon>Eukaryota</taxon>
        <taxon>Viridiplantae</taxon>
        <taxon>Streptophyta</taxon>
        <taxon>Embryophyta</taxon>
        <taxon>Tracheophyta</taxon>
        <taxon>Spermatophyta</taxon>
        <taxon>Magnoliopsida</taxon>
        <taxon>eudicotyledons</taxon>
        <taxon>Gunneridae</taxon>
        <taxon>Pentapetalae</taxon>
        <taxon>rosids</taxon>
        <taxon>malvids</taxon>
        <taxon>Malvales</taxon>
        <taxon>Dipterocarpaceae</taxon>
        <taxon>Rubroshorea</taxon>
    </lineage>
</organism>
<proteinExistence type="predicted"/>
<name>A0AAV5MKK4_9ROSI</name>
<dbReference type="AlphaFoldDB" id="A0AAV5MKK4"/>
<sequence>MKIAEGKALSIVENEVQNPNMRVWTNLVENPYVYLGSCGELANSPMVAQTEKERRENIPLPMEEPKLT</sequence>